<dbReference type="EMBL" id="AP023086">
    <property type="protein sequence ID" value="BCD96339.1"/>
    <property type="molecule type" value="Genomic_DNA"/>
</dbReference>
<dbReference type="InterPro" id="IPR027417">
    <property type="entry name" value="P-loop_NTPase"/>
</dbReference>
<name>A0AAN1WEW8_9GAMM</name>
<dbReference type="AlphaFoldDB" id="A0AAN1WEW8"/>
<dbReference type="KEGG" id="marq:MARGE09_P0539"/>
<dbReference type="GO" id="GO:0005509">
    <property type="term" value="F:calcium ion binding"/>
    <property type="evidence" value="ECO:0007669"/>
    <property type="project" value="InterPro"/>
</dbReference>
<evidence type="ECO:0000259" key="1">
    <source>
        <dbReference type="PROSITE" id="PS50222"/>
    </source>
</evidence>
<reference evidence="2 3" key="1">
    <citation type="journal article" date="2022" name="IScience">
        <title>An ultrasensitive nanofiber-based assay for enzymatic hydrolysis and deep-sea microbial degradation of cellulose.</title>
        <authorList>
            <person name="Tsudome M."/>
            <person name="Tachioka M."/>
            <person name="Miyazaki M."/>
            <person name="Uchimura K."/>
            <person name="Tsuda M."/>
            <person name="Takaki Y."/>
            <person name="Deguchi S."/>
        </authorList>
    </citation>
    <scope>NUCLEOTIDE SEQUENCE [LARGE SCALE GENOMIC DNA]</scope>
    <source>
        <strain evidence="2 3">GE09</strain>
    </source>
</reference>
<dbReference type="CDD" id="cd00267">
    <property type="entry name" value="ABC_ATPase"/>
    <property type="match status" value="1"/>
</dbReference>
<dbReference type="SUPFAM" id="SSF52540">
    <property type="entry name" value="P-loop containing nucleoside triphosphate hydrolases"/>
    <property type="match status" value="1"/>
</dbReference>
<evidence type="ECO:0000313" key="3">
    <source>
        <dbReference type="Proteomes" id="UP001320119"/>
    </source>
</evidence>
<organism evidence="2 3">
    <name type="scientific">Marinagarivorans cellulosilyticus</name>
    <dbReference type="NCBI Taxonomy" id="2721545"/>
    <lineage>
        <taxon>Bacteria</taxon>
        <taxon>Pseudomonadati</taxon>
        <taxon>Pseudomonadota</taxon>
        <taxon>Gammaproteobacteria</taxon>
        <taxon>Cellvibrionales</taxon>
        <taxon>Cellvibrionaceae</taxon>
        <taxon>Marinagarivorans</taxon>
    </lineage>
</organism>
<protein>
    <recommendedName>
        <fullName evidence="1">EF-hand domain-containing protein</fullName>
    </recommendedName>
</protein>
<sequence>MLITLKDACIHKYKSIEFDQSFELDEKITALVGMNESGKTTVLESLAKTNYFESDDSFKFNTTHDYPRKEKKSLDKSKENPKAVTATFQISDALIEEINDELGASVFTQTSFSRIVKYDNSVTISGIKADYKAFWDAQLDTSTIIDEAIKTQLKSSRTRVSVMKVIGSIGANEDTEETIDYLNDLLDYFPENKSWDSDLDGYIYTKWISPHTPKFLYYDEYYALPSRISIEGLQNDQLEDEEQKTAKALFELADINVDEILDSDDFENFIAELEATEASISEDLFEYWGSNSNLEIQFKIDKKHITRGNNTSIVEHILDIRVRNNRTKVSLPLKNRSKGFNWFFSFLVWFKKIQEDKNSSYILLLDEPGLNLHATAQENLLDFIESLSENYQVVYTTHSPFMVNSEKLHRVRTVLETEKGSVISDSIQEKDPNTLFPLQAALGYNIAQNLFISNNNLLVEGVSDLVYLQVMDSILKEKGGEGLDEDITIVPVGGLDKVATFVSLLRGSKLKIACLLDSNIDNSNKEKIDSLIQQKIIQKNRIKFFDEYINGLKSADIEDVFSKGDYLRLFNKAFPDHPNIKDGEIKGKDRQIIPQINNHLKINRFNHYSPANALAKSGATYTSFDKITINQFEAIFESVNLMFEKK</sequence>
<dbReference type="InterPro" id="IPR002048">
    <property type="entry name" value="EF_hand_dom"/>
</dbReference>
<evidence type="ECO:0000313" key="2">
    <source>
        <dbReference type="EMBL" id="BCD96339.1"/>
    </source>
</evidence>
<dbReference type="Pfam" id="PF20469">
    <property type="entry name" value="OLD-like_TOPRIM"/>
    <property type="match status" value="1"/>
</dbReference>
<dbReference type="Gene3D" id="3.40.50.300">
    <property type="entry name" value="P-loop containing nucleotide triphosphate hydrolases"/>
    <property type="match status" value="2"/>
</dbReference>
<dbReference type="Pfam" id="PF13175">
    <property type="entry name" value="AAA_15"/>
    <property type="match status" value="1"/>
</dbReference>
<gene>
    <name evidence="2" type="ORF">MARGE09_P0539</name>
</gene>
<dbReference type="InterPro" id="IPR051396">
    <property type="entry name" value="Bact_Antivir_Def_Nuclease"/>
</dbReference>
<dbReference type="PANTHER" id="PTHR43581:SF3">
    <property type="entry name" value="AAA+ ATPASE DOMAIN-CONTAINING PROTEIN"/>
    <property type="match status" value="1"/>
</dbReference>
<dbReference type="InterPro" id="IPR041685">
    <property type="entry name" value="AAA_GajA/Old/RecF-like"/>
</dbReference>
<dbReference type="RefSeq" id="WP_236985840.1">
    <property type="nucleotide sequence ID" value="NZ_AP023086.1"/>
</dbReference>
<dbReference type="Proteomes" id="UP001320119">
    <property type="component" value="Chromosome"/>
</dbReference>
<proteinExistence type="predicted"/>
<dbReference type="InterPro" id="IPR034139">
    <property type="entry name" value="TOPRIM_OLD"/>
</dbReference>
<accession>A0AAN1WEW8</accession>
<dbReference type="PROSITE" id="PS50222">
    <property type="entry name" value="EF_HAND_2"/>
    <property type="match status" value="1"/>
</dbReference>
<feature type="domain" description="EF-hand" evidence="1">
    <location>
        <begin position="241"/>
        <end position="276"/>
    </location>
</feature>
<keyword evidence="3" id="KW-1185">Reference proteome</keyword>
<dbReference type="PANTHER" id="PTHR43581">
    <property type="entry name" value="ATP/GTP PHOSPHATASE"/>
    <property type="match status" value="1"/>
</dbReference>